<keyword evidence="4" id="KW-1185">Reference proteome</keyword>
<gene>
    <name evidence="3" type="ORF">AZOBR_p450014</name>
</gene>
<reference evidence="3 4" key="1">
    <citation type="journal article" date="2011" name="PLoS Genet.">
        <title>Azospirillum genomes reveal transition of bacteria from aquatic to terrestrial environments.</title>
        <authorList>
            <person name="Wisniewski-Dye F."/>
            <person name="Borziak K."/>
            <person name="Khalsa-Moyers G."/>
            <person name="Alexandre G."/>
            <person name="Sukharnikov L.O."/>
            <person name="Wuichet K."/>
            <person name="Hurst G.B."/>
            <person name="McDonald W.H."/>
            <person name="Robertson J.S."/>
            <person name="Barbe V."/>
            <person name="Calteau A."/>
            <person name="Rouy Z."/>
            <person name="Mangenot S."/>
            <person name="Prigent-Combaret C."/>
            <person name="Normand P."/>
            <person name="Boyer M."/>
            <person name="Siguier P."/>
            <person name="Dessaux Y."/>
            <person name="Elmerich C."/>
            <person name="Condemine G."/>
            <person name="Krishnen G."/>
            <person name="Kennedy I."/>
            <person name="Paterson A.H."/>
            <person name="Gonzalez V."/>
            <person name="Mavingui P."/>
            <person name="Zhulin I.B."/>
        </authorList>
    </citation>
    <scope>NUCLEOTIDE SEQUENCE [LARGE SCALE GENOMIC DNA]</scope>
    <source>
        <strain evidence="3 4">Sp245</strain>
    </source>
</reference>
<evidence type="ECO:0000313" key="4">
    <source>
        <dbReference type="Proteomes" id="UP000007319"/>
    </source>
</evidence>
<dbReference type="Proteomes" id="UP000007319">
    <property type="component" value="Plasmid AZOBR_p4"/>
</dbReference>
<feature type="compositionally biased region" description="Basic residues" evidence="1">
    <location>
        <begin position="133"/>
        <end position="146"/>
    </location>
</feature>
<evidence type="ECO:0008006" key="5">
    <source>
        <dbReference type="Google" id="ProtNLM"/>
    </source>
</evidence>
<protein>
    <recommendedName>
        <fullName evidence="5">TRAP C4-dicarboxylate transport system permease DctM subunit domain-containing protein</fullName>
    </recommendedName>
</protein>
<feature type="compositionally biased region" description="Basic residues" evidence="1">
    <location>
        <begin position="43"/>
        <end position="62"/>
    </location>
</feature>
<proteinExistence type="predicted"/>
<evidence type="ECO:0000313" key="3">
    <source>
        <dbReference type="EMBL" id="CCD03489.1"/>
    </source>
</evidence>
<feature type="transmembrane region" description="Helical" evidence="2">
    <location>
        <begin position="149"/>
        <end position="168"/>
    </location>
</feature>
<feature type="region of interest" description="Disordered" evidence="1">
    <location>
        <begin position="33"/>
        <end position="95"/>
    </location>
</feature>
<geneLocation type="plasmid" evidence="3 4">
    <name>AZOBR_p4</name>
</geneLocation>
<keyword evidence="3" id="KW-0614">Plasmid</keyword>
<keyword evidence="2" id="KW-1133">Transmembrane helix</keyword>
<dbReference type="KEGG" id="abs:AZOBR_p450014"/>
<evidence type="ECO:0000256" key="1">
    <source>
        <dbReference type="SAM" id="MobiDB-lite"/>
    </source>
</evidence>
<feature type="transmembrane region" description="Helical" evidence="2">
    <location>
        <begin position="174"/>
        <end position="193"/>
    </location>
</feature>
<dbReference type="AlphaFoldDB" id="A0A9P1K0U0"/>
<keyword evidence="2" id="KW-0812">Transmembrane</keyword>
<sequence>MVGDVRGDGRPDGHRLCGVLSGLRPLRAERLADLGGEPGHRAGPLRHPHRRRRRGARRRPHRPGILPRHAARRHPPQGRDRHLRPRRRLRRLHGLQRLAPRQFRRRLLHPQPARLRSRPLHPARALRRPDRAFRHRTRRRHHPRRGGRAVMELTILAVTFFGFLVLGIPVAFAIGLSALCTILYEGLPVAVIFQQMM</sequence>
<feature type="compositionally biased region" description="Basic residues" evidence="1">
    <location>
        <begin position="69"/>
        <end position="94"/>
    </location>
</feature>
<evidence type="ECO:0000256" key="2">
    <source>
        <dbReference type="SAM" id="Phobius"/>
    </source>
</evidence>
<organism evidence="3 4">
    <name type="scientific">Azospirillum baldaniorum</name>
    <dbReference type="NCBI Taxonomy" id="1064539"/>
    <lineage>
        <taxon>Bacteria</taxon>
        <taxon>Pseudomonadati</taxon>
        <taxon>Pseudomonadota</taxon>
        <taxon>Alphaproteobacteria</taxon>
        <taxon>Rhodospirillales</taxon>
        <taxon>Azospirillaceae</taxon>
        <taxon>Azospirillum</taxon>
    </lineage>
</organism>
<accession>A0A9P1K0U0</accession>
<feature type="non-terminal residue" evidence="3">
    <location>
        <position position="197"/>
    </location>
</feature>
<name>A0A9P1K0U0_9PROT</name>
<dbReference type="EMBL" id="HE577331">
    <property type="protein sequence ID" value="CCD03489.1"/>
    <property type="molecule type" value="Genomic_DNA"/>
</dbReference>
<keyword evidence="2" id="KW-0472">Membrane</keyword>
<feature type="region of interest" description="Disordered" evidence="1">
    <location>
        <begin position="127"/>
        <end position="146"/>
    </location>
</feature>